<dbReference type="InterPro" id="IPR051635">
    <property type="entry name" value="SNAT-like"/>
</dbReference>
<dbReference type="STRING" id="1868482.ENSTSYP00000031582"/>
<evidence type="ECO:0000256" key="8">
    <source>
        <dbReference type="ARBA" id="ARBA00037098"/>
    </source>
</evidence>
<keyword evidence="6" id="KW-0012">Acyltransferase</keyword>
<evidence type="ECO:0000256" key="6">
    <source>
        <dbReference type="ARBA" id="ARBA00023315"/>
    </source>
</evidence>
<dbReference type="KEGG" id="csyr:103250644"/>
<dbReference type="EC" id="2.3.1.87" evidence="11"/>
<comment type="pathway">
    <text evidence="9">Aromatic compound metabolism; melatonin biosynthesis; melatonin from serotonin: step 1/2.</text>
</comment>
<evidence type="ECO:0000313" key="17">
    <source>
        <dbReference type="RefSeq" id="XP_008047427.1"/>
    </source>
</evidence>
<evidence type="ECO:0000256" key="5">
    <source>
        <dbReference type="ARBA" id="ARBA00023108"/>
    </source>
</evidence>
<dbReference type="OrthoDB" id="30840at2759"/>
<dbReference type="Pfam" id="PF00583">
    <property type="entry name" value="Acetyltransf_1"/>
    <property type="match status" value="1"/>
</dbReference>
<dbReference type="InterPro" id="IPR016181">
    <property type="entry name" value="Acyl_CoA_acyltransferase"/>
</dbReference>
<dbReference type="GO" id="GO:0004059">
    <property type="term" value="F:aralkylamine N-acetyltransferase activity"/>
    <property type="evidence" value="ECO:0007669"/>
    <property type="project" value="UniProtKB-EC"/>
</dbReference>
<keyword evidence="5" id="KW-0090">Biological rhythms</keyword>
<evidence type="ECO:0000256" key="7">
    <source>
        <dbReference type="ARBA" id="ARBA00036561"/>
    </source>
</evidence>
<dbReference type="Gene3D" id="3.40.630.30">
    <property type="match status" value="1"/>
</dbReference>
<evidence type="ECO:0000256" key="3">
    <source>
        <dbReference type="ARBA" id="ARBA00022553"/>
    </source>
</evidence>
<dbReference type="RefSeq" id="XP_008047427.1">
    <property type="nucleotide sequence ID" value="XM_008049236.1"/>
</dbReference>
<feature type="domain" description="N-acetyltransferase" evidence="15">
    <location>
        <begin position="40"/>
        <end position="201"/>
    </location>
</feature>
<dbReference type="PANTHER" id="PTHR10908:SF0">
    <property type="entry name" value="SEROTONIN N-ACETYLTRANSFERASE"/>
    <property type="match status" value="1"/>
</dbReference>
<evidence type="ECO:0000256" key="1">
    <source>
        <dbReference type="ARBA" id="ARBA00004496"/>
    </source>
</evidence>
<dbReference type="GO" id="GO:0007623">
    <property type="term" value="P:circadian rhythm"/>
    <property type="evidence" value="ECO:0007669"/>
    <property type="project" value="TreeGrafter"/>
</dbReference>
<evidence type="ECO:0000256" key="2">
    <source>
        <dbReference type="ARBA" id="ARBA00022490"/>
    </source>
</evidence>
<dbReference type="GO" id="GO:0005737">
    <property type="term" value="C:cytoplasm"/>
    <property type="evidence" value="ECO:0007669"/>
    <property type="project" value="UniProtKB-SubCell"/>
</dbReference>
<evidence type="ECO:0000256" key="11">
    <source>
        <dbReference type="ARBA" id="ARBA00039114"/>
    </source>
</evidence>
<sequence>MPAARMSMQSIHPLKPEAPHLPSGIPESPSCQRRHTLPASEFRCLTPEDAISVFEIEREAFISVSGICPLYLDEIRHFLTLCPELSLGWFEEGRLVAFIIGSLWDKERLTQESLMLHRPGGHTAHLHVLAVHRTFRQQGKGPILLWRYLHHLGGQPAVRRAVLMCEDALVPFYERFGFRAMGPCAVAVGSLTFTELQCSLRGHAFLRRNSGC</sequence>
<keyword evidence="14" id="KW-0471">Melatonin biosynthesis</keyword>
<evidence type="ECO:0000313" key="16">
    <source>
        <dbReference type="Proteomes" id="UP000189704"/>
    </source>
</evidence>
<keyword evidence="4" id="KW-0808">Transferase</keyword>
<evidence type="ECO:0000256" key="14">
    <source>
        <dbReference type="ARBA" id="ARBA00043260"/>
    </source>
</evidence>
<keyword evidence="2" id="KW-0963">Cytoplasm</keyword>
<keyword evidence="16" id="KW-1185">Reference proteome</keyword>
<dbReference type="Proteomes" id="UP000189704">
    <property type="component" value="Unplaced"/>
</dbReference>
<organism evidence="16 17">
    <name type="scientific">Carlito syrichta</name>
    <name type="common">Philippine tarsier</name>
    <name type="synonym">Tarsius syrichta</name>
    <dbReference type="NCBI Taxonomy" id="1868482"/>
    <lineage>
        <taxon>Eukaryota</taxon>
        <taxon>Metazoa</taxon>
        <taxon>Chordata</taxon>
        <taxon>Craniata</taxon>
        <taxon>Vertebrata</taxon>
        <taxon>Euteleostomi</taxon>
        <taxon>Mammalia</taxon>
        <taxon>Eutheria</taxon>
        <taxon>Euarchontoglires</taxon>
        <taxon>Primates</taxon>
        <taxon>Haplorrhini</taxon>
        <taxon>Tarsiiformes</taxon>
        <taxon>Tarsiidae</taxon>
        <taxon>Carlito</taxon>
    </lineage>
</organism>
<keyword evidence="3" id="KW-0597">Phosphoprotein</keyword>
<dbReference type="InterPro" id="IPR000182">
    <property type="entry name" value="GNAT_dom"/>
</dbReference>
<evidence type="ECO:0000256" key="4">
    <source>
        <dbReference type="ARBA" id="ARBA00022679"/>
    </source>
</evidence>
<comment type="function">
    <text evidence="8">Controls the night/day rhythm of melatonin production in the pineal gland. Catalyzes the N-acetylation of serotonin into N-acetylserotonin, the penultimate step in the synthesis of melatonin.</text>
</comment>
<evidence type="ECO:0000256" key="9">
    <source>
        <dbReference type="ARBA" id="ARBA00037926"/>
    </source>
</evidence>
<proteinExistence type="inferred from homology"/>
<name>A0A1U7T3C6_CARSF</name>
<dbReference type="SUPFAM" id="SSF55729">
    <property type="entry name" value="Acyl-CoA N-acyltransferases (Nat)"/>
    <property type="match status" value="1"/>
</dbReference>
<protein>
    <recommendedName>
        <fullName evidence="12">Serotonin N-acetyltransferase</fullName>
        <ecNumber evidence="11">2.3.1.87</ecNumber>
    </recommendedName>
    <alternativeName>
        <fullName evidence="13">Aralkylamine N-acetyltransferase</fullName>
    </alternativeName>
</protein>
<evidence type="ECO:0000256" key="12">
    <source>
        <dbReference type="ARBA" id="ARBA00039398"/>
    </source>
</evidence>
<evidence type="ECO:0000256" key="13">
    <source>
        <dbReference type="ARBA" id="ARBA00042928"/>
    </source>
</evidence>
<gene>
    <name evidence="17" type="primary">AANAT</name>
</gene>
<evidence type="ECO:0000256" key="10">
    <source>
        <dbReference type="ARBA" id="ARBA00038182"/>
    </source>
</evidence>
<comment type="subcellular location">
    <subcellularLocation>
        <location evidence="1">Cytoplasm</location>
    </subcellularLocation>
</comment>
<dbReference type="CTD" id="15"/>
<dbReference type="PROSITE" id="PS51186">
    <property type="entry name" value="GNAT"/>
    <property type="match status" value="1"/>
</dbReference>
<reference evidence="17" key="1">
    <citation type="submission" date="2025-08" db="UniProtKB">
        <authorList>
            <consortium name="RefSeq"/>
        </authorList>
    </citation>
    <scope>IDENTIFICATION</scope>
</reference>
<accession>A0A1U7T3C6</accession>
<comment type="catalytic activity">
    <reaction evidence="7">
        <text>a 2-arylethylamine + acetyl-CoA = an N-acetyl-2-arylethylamine + CoA + H(+)</text>
        <dbReference type="Rhea" id="RHEA:20497"/>
        <dbReference type="ChEBI" id="CHEBI:15378"/>
        <dbReference type="ChEBI" id="CHEBI:55469"/>
        <dbReference type="ChEBI" id="CHEBI:57287"/>
        <dbReference type="ChEBI" id="CHEBI:57288"/>
        <dbReference type="ChEBI" id="CHEBI:77827"/>
        <dbReference type="EC" id="2.3.1.87"/>
    </reaction>
</comment>
<dbReference type="FunFam" id="3.40.630.30:FF:000021">
    <property type="entry name" value="Serotonin N-acetyltransferase"/>
    <property type="match status" value="1"/>
</dbReference>
<dbReference type="GO" id="GO:0030187">
    <property type="term" value="P:melatonin biosynthetic process"/>
    <property type="evidence" value="ECO:0007669"/>
    <property type="project" value="UniProtKB-KW"/>
</dbReference>
<dbReference type="PANTHER" id="PTHR10908">
    <property type="entry name" value="SEROTONIN N-ACETYLTRANSFERASE"/>
    <property type="match status" value="1"/>
</dbReference>
<dbReference type="AlphaFoldDB" id="A0A1U7T3C6"/>
<dbReference type="GO" id="GO:0009416">
    <property type="term" value="P:response to light stimulus"/>
    <property type="evidence" value="ECO:0007669"/>
    <property type="project" value="TreeGrafter"/>
</dbReference>
<comment type="similarity">
    <text evidence="10">Belongs to the acetyltransferase family. AANAT subfamily.</text>
</comment>
<dbReference type="GeneID" id="103250644"/>
<evidence type="ECO:0000259" key="15">
    <source>
        <dbReference type="PROSITE" id="PS51186"/>
    </source>
</evidence>